<dbReference type="GO" id="GO:0005524">
    <property type="term" value="F:ATP binding"/>
    <property type="evidence" value="ECO:0007669"/>
    <property type="project" value="UniProtKB-KW"/>
</dbReference>
<dbReference type="GO" id="GO:0000462">
    <property type="term" value="P:maturation of SSU-rRNA from tricistronic rRNA transcript (SSU-rRNA, 5.8S rRNA, LSU-rRNA)"/>
    <property type="evidence" value="ECO:0007669"/>
    <property type="project" value="TreeGrafter"/>
</dbReference>
<comment type="caution">
    <text evidence="8">The sequence shown here is derived from an EMBL/GenBank/DDBJ whole genome shotgun (WGS) entry which is preliminary data.</text>
</comment>
<evidence type="ECO:0000256" key="2">
    <source>
        <dbReference type="ARBA" id="ARBA00022741"/>
    </source>
</evidence>
<comment type="catalytic activity">
    <reaction evidence="6">
        <text>ATP + H2O = ADP + phosphate + H(+)</text>
        <dbReference type="Rhea" id="RHEA:13065"/>
        <dbReference type="ChEBI" id="CHEBI:15377"/>
        <dbReference type="ChEBI" id="CHEBI:15378"/>
        <dbReference type="ChEBI" id="CHEBI:30616"/>
        <dbReference type="ChEBI" id="CHEBI:43474"/>
        <dbReference type="ChEBI" id="CHEBI:456216"/>
        <dbReference type="EC" id="3.6.4.13"/>
    </reaction>
</comment>
<dbReference type="GO" id="GO:0003724">
    <property type="term" value="F:RNA helicase activity"/>
    <property type="evidence" value="ECO:0007669"/>
    <property type="project" value="UniProtKB-EC"/>
</dbReference>
<dbReference type="PANTHER" id="PTHR18934">
    <property type="entry name" value="ATP-DEPENDENT RNA HELICASE"/>
    <property type="match status" value="1"/>
</dbReference>
<dbReference type="GO" id="GO:0016787">
    <property type="term" value="F:hydrolase activity"/>
    <property type="evidence" value="ECO:0007669"/>
    <property type="project" value="UniProtKB-KW"/>
</dbReference>
<keyword evidence="2" id="KW-0547">Nucleotide-binding</keyword>
<dbReference type="OrthoDB" id="1733532at2759"/>
<keyword evidence="3" id="KW-0378">Hydrolase</keyword>
<evidence type="ECO:0000256" key="6">
    <source>
        <dbReference type="ARBA" id="ARBA00047984"/>
    </source>
</evidence>
<accession>A0A5N5I4X3</accession>
<dbReference type="PANTHER" id="PTHR18934:SF99">
    <property type="entry name" value="ATP-DEPENDENT RNA HELICASE DHX37-RELATED"/>
    <property type="match status" value="1"/>
</dbReference>
<dbReference type="EC" id="3.6.4.13" evidence="1"/>
<dbReference type="Pfam" id="PF07717">
    <property type="entry name" value="OB_NTP_bind"/>
    <property type="match status" value="1"/>
</dbReference>
<evidence type="ECO:0000256" key="1">
    <source>
        <dbReference type="ARBA" id="ARBA00012552"/>
    </source>
</evidence>
<evidence type="ECO:0000259" key="7">
    <source>
        <dbReference type="Pfam" id="PF07717"/>
    </source>
</evidence>
<keyword evidence="5" id="KW-0067">ATP-binding</keyword>
<dbReference type="InterPro" id="IPR011709">
    <property type="entry name" value="DEAD-box_helicase_OB_fold"/>
</dbReference>
<evidence type="ECO:0000256" key="4">
    <source>
        <dbReference type="ARBA" id="ARBA00022806"/>
    </source>
</evidence>
<evidence type="ECO:0000256" key="5">
    <source>
        <dbReference type="ARBA" id="ARBA00022840"/>
    </source>
</evidence>
<dbReference type="GO" id="GO:0003723">
    <property type="term" value="F:RNA binding"/>
    <property type="evidence" value="ECO:0007669"/>
    <property type="project" value="TreeGrafter"/>
</dbReference>
<reference evidence="8 9" key="3">
    <citation type="submission" date="2019-11" db="EMBL/GenBank/DDBJ databases">
        <title>A de novo genome assembly of a pear dwarfing rootstock.</title>
        <authorList>
            <person name="Wang F."/>
            <person name="Wang J."/>
            <person name="Li S."/>
            <person name="Zhang Y."/>
            <person name="Fang M."/>
            <person name="Ma L."/>
            <person name="Zhao Y."/>
            <person name="Jiang S."/>
        </authorList>
    </citation>
    <scope>NUCLEOTIDE SEQUENCE [LARGE SCALE GENOMIC DNA]</scope>
    <source>
        <strain evidence="8">S2</strain>
        <tissue evidence="8">Leaf</tissue>
    </source>
</reference>
<reference evidence="8 9" key="1">
    <citation type="submission" date="2019-09" db="EMBL/GenBank/DDBJ databases">
        <authorList>
            <person name="Ou C."/>
        </authorList>
    </citation>
    <scope>NUCLEOTIDE SEQUENCE [LARGE SCALE GENOMIC DNA]</scope>
    <source>
        <strain evidence="8">S2</strain>
        <tissue evidence="8">Leaf</tissue>
    </source>
</reference>
<evidence type="ECO:0000313" key="9">
    <source>
        <dbReference type="Proteomes" id="UP000327157"/>
    </source>
</evidence>
<name>A0A5N5I4X3_9ROSA</name>
<feature type="domain" description="DEAD-box helicase OB fold" evidence="7">
    <location>
        <begin position="189"/>
        <end position="264"/>
    </location>
</feature>
<dbReference type="EMBL" id="SMOL01000004">
    <property type="protein sequence ID" value="KAB2635206.1"/>
    <property type="molecule type" value="Genomic_DNA"/>
</dbReference>
<keyword evidence="9" id="KW-1185">Reference proteome</keyword>
<dbReference type="Proteomes" id="UP000327157">
    <property type="component" value="Chromosome 5"/>
</dbReference>
<dbReference type="AlphaFoldDB" id="A0A5N5I4X3"/>
<dbReference type="Pfam" id="PF21010">
    <property type="entry name" value="HA2_C"/>
    <property type="match status" value="1"/>
</dbReference>
<sequence length="268" mass="30346">MARYPMSPRHPRMLLTVIQVLSKKKSSGANLVLAYAVAAAAALSLSNPFVRQFEDSHKESHDLNENGNIKVIDKLEKPGRKKLKETVKMFRENFSNPSSDALSVAFALQCYELAESPVEFCNANGLHPKTMEEMSKLRKQLLHLVFNQSGVSGDENDLSWTFGSREDVEHVWKVSHSKNPLSLYEEELLRQVICAGWADRVAKRIRGSSGSSEGDGKVHAVRHQACMLKETPEYLVYNELIQTSRPYMHDVTSVKTDWIVEYARRCHV</sequence>
<gene>
    <name evidence="8" type="ORF">D8674_025740</name>
</gene>
<evidence type="ECO:0000313" key="8">
    <source>
        <dbReference type="EMBL" id="KAB2635206.1"/>
    </source>
</evidence>
<reference evidence="9" key="2">
    <citation type="submission" date="2019-10" db="EMBL/GenBank/DDBJ databases">
        <title>A de novo genome assembly of a pear dwarfing rootstock.</title>
        <authorList>
            <person name="Wang F."/>
            <person name="Wang J."/>
            <person name="Li S."/>
            <person name="Zhang Y."/>
            <person name="Fang M."/>
            <person name="Ma L."/>
            <person name="Zhao Y."/>
            <person name="Jiang S."/>
        </authorList>
    </citation>
    <scope>NUCLEOTIDE SEQUENCE [LARGE SCALE GENOMIC DNA]</scope>
</reference>
<proteinExistence type="predicted"/>
<dbReference type="Gene3D" id="1.20.120.1080">
    <property type="match status" value="1"/>
</dbReference>
<evidence type="ECO:0000256" key="3">
    <source>
        <dbReference type="ARBA" id="ARBA00022801"/>
    </source>
</evidence>
<keyword evidence="4 8" id="KW-0347">Helicase</keyword>
<protein>
    <recommendedName>
        <fullName evidence="1">RNA helicase</fullName>
        <ecNumber evidence="1">3.6.4.13</ecNumber>
    </recommendedName>
</protein>
<organism evidence="8 9">
    <name type="scientific">Pyrus ussuriensis x Pyrus communis</name>
    <dbReference type="NCBI Taxonomy" id="2448454"/>
    <lineage>
        <taxon>Eukaryota</taxon>
        <taxon>Viridiplantae</taxon>
        <taxon>Streptophyta</taxon>
        <taxon>Embryophyta</taxon>
        <taxon>Tracheophyta</taxon>
        <taxon>Spermatophyta</taxon>
        <taxon>Magnoliopsida</taxon>
        <taxon>eudicotyledons</taxon>
        <taxon>Gunneridae</taxon>
        <taxon>Pentapetalae</taxon>
        <taxon>rosids</taxon>
        <taxon>fabids</taxon>
        <taxon>Rosales</taxon>
        <taxon>Rosaceae</taxon>
        <taxon>Amygdaloideae</taxon>
        <taxon>Maleae</taxon>
        <taxon>Pyrus</taxon>
    </lineage>
</organism>
<dbReference type="GO" id="GO:0005730">
    <property type="term" value="C:nucleolus"/>
    <property type="evidence" value="ECO:0007669"/>
    <property type="project" value="TreeGrafter"/>
</dbReference>